<proteinExistence type="predicted"/>
<dbReference type="AlphaFoldDB" id="A0A1I5IN26"/>
<dbReference type="EMBL" id="FOVR01000009">
    <property type="protein sequence ID" value="SFO61606.1"/>
    <property type="molecule type" value="Genomic_DNA"/>
</dbReference>
<dbReference type="Proteomes" id="UP000199236">
    <property type="component" value="Unassembled WGS sequence"/>
</dbReference>
<dbReference type="RefSeq" id="WP_090073957.1">
    <property type="nucleotide sequence ID" value="NZ_FOVR01000009.1"/>
</dbReference>
<dbReference type="OrthoDB" id="7870314at2"/>
<protein>
    <submittedName>
        <fullName evidence="1">Uncharacterized protein</fullName>
    </submittedName>
</protein>
<evidence type="ECO:0000313" key="1">
    <source>
        <dbReference type="EMBL" id="SFO61606.1"/>
    </source>
</evidence>
<name>A0A1I5IN26_9HYPH</name>
<accession>A0A1I5IN26</accession>
<keyword evidence="2" id="KW-1185">Reference proteome</keyword>
<evidence type="ECO:0000313" key="2">
    <source>
        <dbReference type="Proteomes" id="UP000199236"/>
    </source>
</evidence>
<sequence length="120" mass="13536">MSFGAIGDFAVDSLRNRFCYWQSDSGNRYIFTQIPEDDISSFENCILLLATENADKLQPELKWIGEISDLSPLAFRDIAPEDVKDLVVYVHLLAGSEHERQQVIDDLARDAGREICLLSA</sequence>
<organism evidence="1 2">
    <name type="scientific">Cohaesibacter marisflavi</name>
    <dbReference type="NCBI Taxonomy" id="655353"/>
    <lineage>
        <taxon>Bacteria</taxon>
        <taxon>Pseudomonadati</taxon>
        <taxon>Pseudomonadota</taxon>
        <taxon>Alphaproteobacteria</taxon>
        <taxon>Hyphomicrobiales</taxon>
        <taxon>Cohaesibacteraceae</taxon>
    </lineage>
</organism>
<reference evidence="1 2" key="1">
    <citation type="submission" date="2016-10" db="EMBL/GenBank/DDBJ databases">
        <authorList>
            <person name="de Groot N.N."/>
        </authorList>
    </citation>
    <scope>NUCLEOTIDE SEQUENCE [LARGE SCALE GENOMIC DNA]</scope>
    <source>
        <strain evidence="1 2">CGMCC 1.9157</strain>
    </source>
</reference>
<gene>
    <name evidence="1" type="ORF">SAMN04488056_10980</name>
</gene>